<feature type="compositionally biased region" description="Polar residues" evidence="1">
    <location>
        <begin position="1"/>
        <end position="10"/>
    </location>
</feature>
<dbReference type="InterPro" id="IPR013144">
    <property type="entry name" value="CRA_dom"/>
</dbReference>
<feature type="domain" description="CTLH" evidence="2">
    <location>
        <begin position="129"/>
        <end position="186"/>
    </location>
</feature>
<dbReference type="InterPro" id="IPR050618">
    <property type="entry name" value="Ubq-SigPath_Reg"/>
</dbReference>
<gene>
    <name evidence="3" type="ORF">G7Y89_g6128</name>
</gene>
<sequence>MELDSDNLSNEHIYPGTLSSTRPSINNELALREELTRKMDERKRIREEIEATRFAFPVTFTSSKTDFHSTAKLAPPLSETQLIQELFLTHDGYIDTARAFAQEIQSEKQALTLDPNAVVNSFEVKEDEDAGHRQRIRAAVLDGDIEKALKHTNAFYPHVLKDNEHVYFRLRCRRFIEMIRQGAEMQNSNFTTVPKKSNGHSGDWYDEIINHDMDLDDHQAQNNNWDRMDTEESPDNQMEYQRLLQDTLAYGQDLQAEFKDDPRREVSKALEDAFALMAYQDPLNAKEVAHLLDPNGRVAVAEELNSAILRKSSSAALEQLYQQTSVLLEDLREGGGSGAFVNIDDFARPKAGL</sequence>
<dbReference type="PROSITE" id="PS50897">
    <property type="entry name" value="CTLH"/>
    <property type="match status" value="1"/>
</dbReference>
<organism evidence="3 4">
    <name type="scientific">Cudoniella acicularis</name>
    <dbReference type="NCBI Taxonomy" id="354080"/>
    <lineage>
        <taxon>Eukaryota</taxon>
        <taxon>Fungi</taxon>
        <taxon>Dikarya</taxon>
        <taxon>Ascomycota</taxon>
        <taxon>Pezizomycotina</taxon>
        <taxon>Leotiomycetes</taxon>
        <taxon>Helotiales</taxon>
        <taxon>Tricladiaceae</taxon>
        <taxon>Cudoniella</taxon>
    </lineage>
</organism>
<dbReference type="InterPro" id="IPR024964">
    <property type="entry name" value="CTLH/CRA"/>
</dbReference>
<evidence type="ECO:0000313" key="4">
    <source>
        <dbReference type="Proteomes" id="UP000566819"/>
    </source>
</evidence>
<evidence type="ECO:0000259" key="2">
    <source>
        <dbReference type="PROSITE" id="PS50897"/>
    </source>
</evidence>
<proteinExistence type="predicted"/>
<dbReference type="InterPro" id="IPR006595">
    <property type="entry name" value="CTLH_C"/>
</dbReference>
<evidence type="ECO:0000256" key="1">
    <source>
        <dbReference type="SAM" id="MobiDB-lite"/>
    </source>
</evidence>
<dbReference type="EMBL" id="JAAMPI010000390">
    <property type="protein sequence ID" value="KAF4631991.1"/>
    <property type="molecule type" value="Genomic_DNA"/>
</dbReference>
<keyword evidence="4" id="KW-1185">Reference proteome</keyword>
<name>A0A8H4W3B0_9HELO</name>
<feature type="region of interest" description="Disordered" evidence="1">
    <location>
        <begin position="1"/>
        <end position="23"/>
    </location>
</feature>
<dbReference type="AlphaFoldDB" id="A0A8H4W3B0"/>
<dbReference type="Proteomes" id="UP000566819">
    <property type="component" value="Unassembled WGS sequence"/>
</dbReference>
<dbReference type="SMART" id="SM00757">
    <property type="entry name" value="CRA"/>
    <property type="match status" value="1"/>
</dbReference>
<dbReference type="Pfam" id="PF10607">
    <property type="entry name" value="CTLH"/>
    <property type="match status" value="1"/>
</dbReference>
<evidence type="ECO:0000313" key="3">
    <source>
        <dbReference type="EMBL" id="KAF4631991.1"/>
    </source>
</evidence>
<protein>
    <recommendedName>
        <fullName evidence="2">CTLH domain-containing protein</fullName>
    </recommendedName>
</protein>
<accession>A0A8H4W3B0</accession>
<dbReference type="PANTHER" id="PTHR12864">
    <property type="entry name" value="RAN BINDING PROTEIN 9-RELATED"/>
    <property type="match status" value="1"/>
</dbReference>
<dbReference type="OrthoDB" id="25503at2759"/>
<reference evidence="3 4" key="1">
    <citation type="submission" date="2020-03" db="EMBL/GenBank/DDBJ databases">
        <title>Draft Genome Sequence of Cudoniella acicularis.</title>
        <authorList>
            <person name="Buettner E."/>
            <person name="Kellner H."/>
        </authorList>
    </citation>
    <scope>NUCLEOTIDE SEQUENCE [LARGE SCALE GENOMIC DNA]</scope>
    <source>
        <strain evidence="3 4">DSM 108380</strain>
    </source>
</reference>
<comment type="caution">
    <text evidence="3">The sequence shown here is derived from an EMBL/GenBank/DDBJ whole genome shotgun (WGS) entry which is preliminary data.</text>
</comment>
<dbReference type="SMART" id="SM00668">
    <property type="entry name" value="CTLH"/>
    <property type="match status" value="1"/>
</dbReference>